<protein>
    <submittedName>
        <fullName evidence="1">Shikimate kinase</fullName>
        <ecNumber evidence="1">2.7.1.71</ecNumber>
    </submittedName>
</protein>
<dbReference type="Proteomes" id="UP001364695">
    <property type="component" value="Unassembled WGS sequence"/>
</dbReference>
<gene>
    <name evidence="1" type="ORF">RV045_11410</name>
</gene>
<evidence type="ECO:0000313" key="1">
    <source>
        <dbReference type="EMBL" id="MEJ7139031.1"/>
    </source>
</evidence>
<evidence type="ECO:0000313" key="2">
    <source>
        <dbReference type="Proteomes" id="UP001364695"/>
    </source>
</evidence>
<proteinExistence type="predicted"/>
<dbReference type="EC" id="2.7.1.71" evidence="1"/>
<keyword evidence="1" id="KW-0808">Transferase</keyword>
<keyword evidence="1" id="KW-0418">Kinase</keyword>
<comment type="caution">
    <text evidence="1">The sequence shown here is derived from an EMBL/GenBank/DDBJ whole genome shotgun (WGS) entry which is preliminary data.</text>
</comment>
<keyword evidence="2" id="KW-1185">Reference proteome</keyword>
<sequence>MTSIALIGMPGSGKTSVGRLLARRLDCDWVDCDHALEERIGCSIRAFFEQQGEAAFRDIETQVLADLLAQERRQVLSTGGGVVLREANRALLQQRAHTVYLRVGVQALWRRLRTDTQRPLLQVADPRQRLTDLFTVRDPLYTQTAAHTMETGGMSSHQAAHLLAAQLELQPPARLV</sequence>
<accession>A0ACC6P496</accession>
<name>A0ACC6P496_9BURK</name>
<reference evidence="1" key="1">
    <citation type="submission" date="2023-10" db="EMBL/GenBank/DDBJ databases">
        <title>Amphibacter perezi, gen. nov., sp. nov. a novel taxa of the family Comamonadaceae, class Betaproteobacteria isolated from the skin microbiota of Pelophylax perezi from different populations.</title>
        <authorList>
            <person name="Costa S."/>
            <person name="Proenca D.N."/>
            <person name="Lopes I."/>
            <person name="Morais P.V."/>
        </authorList>
    </citation>
    <scope>NUCLEOTIDE SEQUENCE</scope>
    <source>
        <strain evidence="1">SL12-8</strain>
    </source>
</reference>
<dbReference type="EMBL" id="JAWDIE010000018">
    <property type="protein sequence ID" value="MEJ7139031.1"/>
    <property type="molecule type" value="Genomic_DNA"/>
</dbReference>
<organism evidence="1 2">
    <name type="scientific">Amphibiibacter pelophylacis</name>
    <dbReference type="NCBI Taxonomy" id="1799477"/>
    <lineage>
        <taxon>Bacteria</taxon>
        <taxon>Pseudomonadati</taxon>
        <taxon>Pseudomonadota</taxon>
        <taxon>Betaproteobacteria</taxon>
        <taxon>Burkholderiales</taxon>
        <taxon>Sphaerotilaceae</taxon>
        <taxon>Amphibiibacter</taxon>
    </lineage>
</organism>